<reference evidence="3" key="1">
    <citation type="submission" date="2021-10" db="EMBL/GenBank/DDBJ databases">
        <title>Tropical sea cucumber genome reveals ecological adaptation and Cuvierian tubules defense mechanism.</title>
        <authorList>
            <person name="Chen T."/>
        </authorList>
    </citation>
    <scope>NUCLEOTIDE SEQUENCE</scope>
    <source>
        <strain evidence="3">Nanhai2018</strain>
        <tissue evidence="3">Muscle</tissue>
    </source>
</reference>
<sequence length="173" mass="19043">MMASTTDTSLPSLCQKLTEQSRCFKDPRRLVAPVFLLIIFVCLIVISILNVNYLFLGYFIFISAIIITGGCETVYRSAITCQGSVFTRCSRTPEDEEAPPSEDDEEQDGQPESITAWANRSMGITSGAQDNDDVTLVVPTTDASTAPPCYNDIILHEEPPPSYEDFMGKVDVT</sequence>
<evidence type="ECO:0000313" key="3">
    <source>
        <dbReference type="EMBL" id="KAJ8041915.1"/>
    </source>
</evidence>
<keyword evidence="2" id="KW-1133">Transmembrane helix</keyword>
<keyword evidence="2" id="KW-0812">Transmembrane</keyword>
<feature type="transmembrane region" description="Helical" evidence="2">
    <location>
        <begin position="30"/>
        <end position="49"/>
    </location>
</feature>
<keyword evidence="2" id="KW-0472">Membrane</keyword>
<dbReference type="AlphaFoldDB" id="A0A9Q1CC07"/>
<comment type="caution">
    <text evidence="3">The sequence shown here is derived from an EMBL/GenBank/DDBJ whole genome shotgun (WGS) entry which is preliminary data.</text>
</comment>
<name>A0A9Q1CC07_HOLLE</name>
<accession>A0A9Q1CC07</accession>
<organism evidence="3 4">
    <name type="scientific">Holothuria leucospilota</name>
    <name type="common">Black long sea cucumber</name>
    <name type="synonym">Mertensiothuria leucospilota</name>
    <dbReference type="NCBI Taxonomy" id="206669"/>
    <lineage>
        <taxon>Eukaryota</taxon>
        <taxon>Metazoa</taxon>
        <taxon>Echinodermata</taxon>
        <taxon>Eleutherozoa</taxon>
        <taxon>Echinozoa</taxon>
        <taxon>Holothuroidea</taxon>
        <taxon>Aspidochirotacea</taxon>
        <taxon>Aspidochirotida</taxon>
        <taxon>Holothuriidae</taxon>
        <taxon>Holothuria</taxon>
    </lineage>
</organism>
<evidence type="ECO:0000256" key="1">
    <source>
        <dbReference type="SAM" id="MobiDB-lite"/>
    </source>
</evidence>
<feature type="region of interest" description="Disordered" evidence="1">
    <location>
        <begin position="91"/>
        <end position="111"/>
    </location>
</feature>
<gene>
    <name evidence="3" type="ORF">HOLleu_12848</name>
</gene>
<dbReference type="Proteomes" id="UP001152320">
    <property type="component" value="Chromosome 5"/>
</dbReference>
<protein>
    <submittedName>
        <fullName evidence="3">Uncharacterized protein</fullName>
    </submittedName>
</protein>
<proteinExistence type="predicted"/>
<feature type="compositionally biased region" description="Acidic residues" evidence="1">
    <location>
        <begin position="94"/>
        <end position="109"/>
    </location>
</feature>
<feature type="transmembrane region" description="Helical" evidence="2">
    <location>
        <begin position="55"/>
        <end position="75"/>
    </location>
</feature>
<dbReference type="EMBL" id="JAIZAY010000005">
    <property type="protein sequence ID" value="KAJ8041915.1"/>
    <property type="molecule type" value="Genomic_DNA"/>
</dbReference>
<keyword evidence="4" id="KW-1185">Reference proteome</keyword>
<evidence type="ECO:0000313" key="4">
    <source>
        <dbReference type="Proteomes" id="UP001152320"/>
    </source>
</evidence>
<evidence type="ECO:0000256" key="2">
    <source>
        <dbReference type="SAM" id="Phobius"/>
    </source>
</evidence>